<gene>
    <name evidence="1" type="primary">P0656E03.35</name>
</gene>
<evidence type="ECO:0000313" key="2">
    <source>
        <dbReference type="Proteomes" id="UP000000763"/>
    </source>
</evidence>
<reference evidence="2" key="2">
    <citation type="journal article" date="2008" name="Nucleic Acids Res.">
        <title>The rice annotation project database (RAP-DB): 2008 update.</title>
        <authorList>
            <consortium name="The rice annotation project (RAP)"/>
        </authorList>
    </citation>
    <scope>GENOME REANNOTATION</scope>
    <source>
        <strain evidence="2">cv. Nipponbare</strain>
    </source>
</reference>
<proteinExistence type="predicted"/>
<dbReference type="AlphaFoldDB" id="Q5Z8Z3"/>
<dbReference type="EMBL" id="AP003714">
    <property type="protein sequence ID" value="BAD53761.1"/>
    <property type="molecule type" value="Genomic_DNA"/>
</dbReference>
<protein>
    <submittedName>
        <fullName evidence="1">Uncharacterized protein</fullName>
    </submittedName>
</protein>
<reference evidence="2" key="1">
    <citation type="journal article" date="2005" name="Nature">
        <title>The map-based sequence of the rice genome.</title>
        <authorList>
            <consortium name="International rice genome sequencing project (IRGSP)"/>
            <person name="Matsumoto T."/>
            <person name="Wu J."/>
            <person name="Kanamori H."/>
            <person name="Katayose Y."/>
            <person name="Fujisawa M."/>
            <person name="Namiki N."/>
            <person name="Mizuno H."/>
            <person name="Yamamoto K."/>
            <person name="Antonio B.A."/>
            <person name="Baba T."/>
            <person name="Sakata K."/>
            <person name="Nagamura Y."/>
            <person name="Aoki H."/>
            <person name="Arikawa K."/>
            <person name="Arita K."/>
            <person name="Bito T."/>
            <person name="Chiden Y."/>
            <person name="Fujitsuka N."/>
            <person name="Fukunaka R."/>
            <person name="Hamada M."/>
            <person name="Harada C."/>
            <person name="Hayashi A."/>
            <person name="Hijishita S."/>
            <person name="Honda M."/>
            <person name="Hosokawa S."/>
            <person name="Ichikawa Y."/>
            <person name="Idonuma A."/>
            <person name="Iijima M."/>
            <person name="Ikeda M."/>
            <person name="Ikeno M."/>
            <person name="Ito K."/>
            <person name="Ito S."/>
            <person name="Ito T."/>
            <person name="Ito Y."/>
            <person name="Ito Y."/>
            <person name="Iwabuchi A."/>
            <person name="Kamiya K."/>
            <person name="Karasawa W."/>
            <person name="Kurita K."/>
            <person name="Katagiri S."/>
            <person name="Kikuta A."/>
            <person name="Kobayashi H."/>
            <person name="Kobayashi N."/>
            <person name="Machita K."/>
            <person name="Maehara T."/>
            <person name="Masukawa M."/>
            <person name="Mizubayashi T."/>
            <person name="Mukai Y."/>
            <person name="Nagasaki H."/>
            <person name="Nagata Y."/>
            <person name="Naito S."/>
            <person name="Nakashima M."/>
            <person name="Nakama Y."/>
            <person name="Nakamichi Y."/>
            <person name="Nakamura M."/>
            <person name="Meguro A."/>
            <person name="Negishi M."/>
            <person name="Ohta I."/>
            <person name="Ohta T."/>
            <person name="Okamoto M."/>
            <person name="Ono N."/>
            <person name="Saji S."/>
            <person name="Sakaguchi M."/>
            <person name="Sakai K."/>
            <person name="Shibata M."/>
            <person name="Shimokawa T."/>
            <person name="Song J."/>
            <person name="Takazaki Y."/>
            <person name="Terasawa K."/>
            <person name="Tsugane M."/>
            <person name="Tsuji K."/>
            <person name="Ueda S."/>
            <person name="Waki K."/>
            <person name="Yamagata H."/>
            <person name="Yamamoto M."/>
            <person name="Yamamoto S."/>
            <person name="Yamane H."/>
            <person name="Yoshiki S."/>
            <person name="Yoshihara R."/>
            <person name="Yukawa K."/>
            <person name="Zhong H."/>
            <person name="Yano M."/>
            <person name="Yuan Q."/>
            <person name="Ouyang S."/>
            <person name="Liu J."/>
            <person name="Jones K.M."/>
            <person name="Gansberger K."/>
            <person name="Moffat K."/>
            <person name="Hill J."/>
            <person name="Bera J."/>
            <person name="Fadrosh D."/>
            <person name="Jin S."/>
            <person name="Johri S."/>
            <person name="Kim M."/>
            <person name="Overton L."/>
            <person name="Reardon M."/>
            <person name="Tsitrin T."/>
            <person name="Vuong H."/>
            <person name="Weaver B."/>
            <person name="Ciecko A."/>
            <person name="Tallon L."/>
            <person name="Jackson J."/>
            <person name="Pai G."/>
            <person name="Aken S.V."/>
            <person name="Utterback T."/>
            <person name="Reidmuller S."/>
            <person name="Feldblyum T."/>
            <person name="Hsiao J."/>
            <person name="Zismann V."/>
            <person name="Iobst S."/>
            <person name="de Vazeille A.R."/>
            <person name="Buell C.R."/>
            <person name="Ying K."/>
            <person name="Li Y."/>
            <person name="Lu T."/>
            <person name="Huang Y."/>
            <person name="Zhao Q."/>
            <person name="Feng Q."/>
            <person name="Zhang L."/>
            <person name="Zhu J."/>
            <person name="Weng Q."/>
            <person name="Mu J."/>
            <person name="Lu Y."/>
            <person name="Fan D."/>
            <person name="Liu Y."/>
            <person name="Guan J."/>
            <person name="Zhang Y."/>
            <person name="Yu S."/>
            <person name="Liu X."/>
            <person name="Zhang Y."/>
            <person name="Hong G."/>
            <person name="Han B."/>
            <person name="Choisne N."/>
            <person name="Demange N."/>
            <person name="Orjeda G."/>
            <person name="Samain S."/>
            <person name="Cattolico L."/>
            <person name="Pelletier E."/>
            <person name="Couloux A."/>
            <person name="Segurens B."/>
            <person name="Wincker P."/>
            <person name="D'Hont A."/>
            <person name="Scarpelli C."/>
            <person name="Weissenbach J."/>
            <person name="Salanoubat M."/>
            <person name="Quetier F."/>
            <person name="Yu Y."/>
            <person name="Kim H.R."/>
            <person name="Rambo T."/>
            <person name="Currie J."/>
            <person name="Collura K."/>
            <person name="Luo M."/>
            <person name="Yang T."/>
            <person name="Ammiraju J.S.S."/>
            <person name="Engler F."/>
            <person name="Soderlund C."/>
            <person name="Wing R.A."/>
            <person name="Palmer L.E."/>
            <person name="de la Bastide M."/>
            <person name="Spiegel L."/>
            <person name="Nascimento L."/>
            <person name="Zutavern T."/>
            <person name="O'Shaughnessy A."/>
            <person name="Dike S."/>
            <person name="Dedhia N."/>
            <person name="Preston R."/>
            <person name="Balija V."/>
            <person name="McCombie W.R."/>
            <person name="Chow T."/>
            <person name="Chen H."/>
            <person name="Chung M."/>
            <person name="Chen C."/>
            <person name="Shaw J."/>
            <person name="Wu H."/>
            <person name="Hsiao K."/>
            <person name="Chao Y."/>
            <person name="Chu M."/>
            <person name="Cheng C."/>
            <person name="Hour A."/>
            <person name="Lee P."/>
            <person name="Lin S."/>
            <person name="Lin Y."/>
            <person name="Liou J."/>
            <person name="Liu S."/>
            <person name="Hsing Y."/>
            <person name="Raghuvanshi S."/>
            <person name="Mohanty A."/>
            <person name="Bharti A.K."/>
            <person name="Gaur A."/>
            <person name="Gupta V."/>
            <person name="Kumar D."/>
            <person name="Ravi V."/>
            <person name="Vij S."/>
            <person name="Kapur A."/>
            <person name="Khurana P."/>
            <person name="Khurana P."/>
            <person name="Khurana J.P."/>
            <person name="Tyagi A.K."/>
            <person name="Gaikwad K."/>
            <person name="Singh A."/>
            <person name="Dalal V."/>
            <person name="Srivastava S."/>
            <person name="Dixit A."/>
            <person name="Pal A.K."/>
            <person name="Ghazi I.A."/>
            <person name="Yadav M."/>
            <person name="Pandit A."/>
            <person name="Bhargava A."/>
            <person name="Sureshbabu K."/>
            <person name="Batra K."/>
            <person name="Sharma T.R."/>
            <person name="Mohapatra T."/>
            <person name="Singh N.K."/>
            <person name="Messing J."/>
            <person name="Nelson A.B."/>
            <person name="Fuks G."/>
            <person name="Kavchok S."/>
            <person name="Keizer G."/>
            <person name="Linton E."/>
            <person name="Llaca V."/>
            <person name="Song R."/>
            <person name="Tanyolac B."/>
            <person name="Young S."/>
            <person name="Ho-Il K."/>
            <person name="Hahn J.H."/>
            <person name="Sangsakoo G."/>
            <person name="Vanavichit A."/>
            <person name="de Mattos Luiz.A.T."/>
            <person name="Zimmer P.D."/>
            <person name="Malone G."/>
            <person name="Dellagostin O."/>
            <person name="de Oliveira A.C."/>
            <person name="Bevan M."/>
            <person name="Bancroft I."/>
            <person name="Minx P."/>
            <person name="Cordum H."/>
            <person name="Wilson R."/>
            <person name="Cheng Z."/>
            <person name="Jin W."/>
            <person name="Jiang J."/>
            <person name="Leong S.A."/>
            <person name="Iwama H."/>
            <person name="Gojobori T."/>
            <person name="Itoh T."/>
            <person name="Niimura Y."/>
            <person name="Fujii Y."/>
            <person name="Habara T."/>
            <person name="Sakai H."/>
            <person name="Sato Y."/>
            <person name="Wilson G."/>
            <person name="Kumar K."/>
            <person name="McCouch S."/>
            <person name="Juretic N."/>
            <person name="Hoen D."/>
            <person name="Wright S."/>
            <person name="Bruskiewich R."/>
            <person name="Bureau T."/>
            <person name="Miyao A."/>
            <person name="Hirochika H."/>
            <person name="Nishikawa T."/>
            <person name="Kadowaki K."/>
            <person name="Sugiura M."/>
            <person name="Burr B."/>
            <person name="Sasaki T."/>
        </authorList>
    </citation>
    <scope>NUCLEOTIDE SEQUENCE [LARGE SCALE GENOMIC DNA]</scope>
    <source>
        <strain evidence="2">cv. Nipponbare</strain>
    </source>
</reference>
<evidence type="ECO:0000313" key="1">
    <source>
        <dbReference type="EMBL" id="BAD53761.1"/>
    </source>
</evidence>
<accession>Q5Z8Z3</accession>
<name>Q5Z8Z3_ORYSJ</name>
<organism evidence="1 2">
    <name type="scientific">Oryza sativa subsp. japonica</name>
    <name type="common">Rice</name>
    <dbReference type="NCBI Taxonomy" id="39947"/>
    <lineage>
        <taxon>Eukaryota</taxon>
        <taxon>Viridiplantae</taxon>
        <taxon>Streptophyta</taxon>
        <taxon>Embryophyta</taxon>
        <taxon>Tracheophyta</taxon>
        <taxon>Spermatophyta</taxon>
        <taxon>Magnoliopsida</taxon>
        <taxon>Liliopsida</taxon>
        <taxon>Poales</taxon>
        <taxon>Poaceae</taxon>
        <taxon>BOP clade</taxon>
        <taxon>Oryzoideae</taxon>
        <taxon>Oryzeae</taxon>
        <taxon>Oryzinae</taxon>
        <taxon>Oryza</taxon>
        <taxon>Oryza sativa</taxon>
    </lineage>
</organism>
<sequence>MHLRTISSARERLRITWLDEVCASSGGYAPPSRGVTEADVTLRHRHGELVPLVMSVHCSCHKVVLYHKVPSSRGITEADVTLRHRRAQWRLSSDDGGIGGALTGGHREAVTLADPKVAATLEGAYGFGSSNCSGTQGHA</sequence>
<dbReference type="Proteomes" id="UP000000763">
    <property type="component" value="Chromosome 6"/>
</dbReference>